<evidence type="ECO:0000256" key="5">
    <source>
        <dbReference type="ARBA" id="ARBA00023004"/>
    </source>
</evidence>
<feature type="chain" id="PRO_5047536794" evidence="7">
    <location>
        <begin position="29"/>
        <end position="113"/>
    </location>
</feature>
<evidence type="ECO:0000256" key="3">
    <source>
        <dbReference type="ARBA" id="ARBA00022723"/>
    </source>
</evidence>
<dbReference type="EMBL" id="APND01000002">
    <property type="protein sequence ID" value="MES1928794.1"/>
    <property type="molecule type" value="Genomic_DNA"/>
</dbReference>
<dbReference type="PROSITE" id="PS51007">
    <property type="entry name" value="CYTC"/>
    <property type="match status" value="1"/>
</dbReference>
<keyword evidence="5 6" id="KW-0408">Iron</keyword>
<keyword evidence="2 6" id="KW-0349">Heme</keyword>
<dbReference type="Gene3D" id="1.10.760.10">
    <property type="entry name" value="Cytochrome c-like domain"/>
    <property type="match status" value="1"/>
</dbReference>
<proteinExistence type="predicted"/>
<evidence type="ECO:0000256" key="4">
    <source>
        <dbReference type="ARBA" id="ARBA00022982"/>
    </source>
</evidence>
<feature type="domain" description="Cytochrome c" evidence="8">
    <location>
        <begin position="28"/>
        <end position="103"/>
    </location>
</feature>
<comment type="caution">
    <text evidence="9">The sequence shown here is derived from an EMBL/GenBank/DDBJ whole genome shotgun (WGS) entry which is preliminary data.</text>
</comment>
<dbReference type="InterPro" id="IPR050597">
    <property type="entry name" value="Cytochrome_c_Oxidase_Subunit"/>
</dbReference>
<evidence type="ECO:0000256" key="2">
    <source>
        <dbReference type="ARBA" id="ARBA00022617"/>
    </source>
</evidence>
<dbReference type="InterPro" id="IPR036909">
    <property type="entry name" value="Cyt_c-like_dom_sf"/>
</dbReference>
<dbReference type="PANTHER" id="PTHR33751">
    <property type="entry name" value="CBB3-TYPE CYTOCHROME C OXIDASE SUBUNIT FIXP"/>
    <property type="match status" value="1"/>
</dbReference>
<keyword evidence="7" id="KW-0732">Signal</keyword>
<dbReference type="InterPro" id="IPR009056">
    <property type="entry name" value="Cyt_c-like_dom"/>
</dbReference>
<organism evidence="9 10">
    <name type="scientific">Salinisphaera dokdonensis CL-ES53</name>
    <dbReference type="NCBI Taxonomy" id="1304272"/>
    <lineage>
        <taxon>Bacteria</taxon>
        <taxon>Pseudomonadati</taxon>
        <taxon>Pseudomonadota</taxon>
        <taxon>Gammaproteobacteria</taxon>
        <taxon>Salinisphaerales</taxon>
        <taxon>Salinisphaeraceae</taxon>
        <taxon>Salinisphaera</taxon>
    </lineage>
</organism>
<evidence type="ECO:0000256" key="1">
    <source>
        <dbReference type="ARBA" id="ARBA00022448"/>
    </source>
</evidence>
<name>A0ABV2B072_9GAMM</name>
<evidence type="ECO:0000313" key="10">
    <source>
        <dbReference type="Proteomes" id="UP001460888"/>
    </source>
</evidence>
<accession>A0ABV2B072</accession>
<keyword evidence="10" id="KW-1185">Reference proteome</keyword>
<dbReference type="PANTHER" id="PTHR33751:SF9">
    <property type="entry name" value="CYTOCHROME C4"/>
    <property type="match status" value="1"/>
</dbReference>
<gene>
    <name evidence="9" type="ORF">SADO_06057</name>
</gene>
<feature type="signal peptide" evidence="7">
    <location>
        <begin position="1"/>
        <end position="28"/>
    </location>
</feature>
<dbReference type="Pfam" id="PF13442">
    <property type="entry name" value="Cytochrome_CBB3"/>
    <property type="match status" value="1"/>
</dbReference>
<keyword evidence="3 6" id="KW-0479">Metal-binding</keyword>
<keyword evidence="1" id="KW-0813">Transport</keyword>
<evidence type="ECO:0000256" key="6">
    <source>
        <dbReference type="PROSITE-ProRule" id="PRU00433"/>
    </source>
</evidence>
<dbReference type="Proteomes" id="UP001460888">
    <property type="component" value="Unassembled WGS sequence"/>
</dbReference>
<keyword evidence="4" id="KW-0249">Electron transport</keyword>
<evidence type="ECO:0000259" key="8">
    <source>
        <dbReference type="PROSITE" id="PS51007"/>
    </source>
</evidence>
<evidence type="ECO:0000256" key="7">
    <source>
        <dbReference type="SAM" id="SignalP"/>
    </source>
</evidence>
<dbReference type="SUPFAM" id="SSF46626">
    <property type="entry name" value="Cytochrome c"/>
    <property type="match status" value="1"/>
</dbReference>
<protein>
    <submittedName>
        <fullName evidence="9">Cytochrome c553</fullName>
    </submittedName>
</protein>
<dbReference type="RefSeq" id="WP_353110143.1">
    <property type="nucleotide sequence ID" value="NZ_APND01000002.1"/>
</dbReference>
<evidence type="ECO:0000313" key="9">
    <source>
        <dbReference type="EMBL" id="MES1928794.1"/>
    </source>
</evidence>
<reference evidence="9 10" key="1">
    <citation type="submission" date="2013-03" db="EMBL/GenBank/DDBJ databases">
        <title>Salinisphaera dokdonensis CL-ES53 Genome Sequencing.</title>
        <authorList>
            <person name="Li C."/>
            <person name="Lai Q."/>
            <person name="Shao Z."/>
        </authorList>
    </citation>
    <scope>NUCLEOTIDE SEQUENCE [LARGE SCALE GENOMIC DNA]</scope>
    <source>
        <strain evidence="9 10">CL-ES53</strain>
    </source>
</reference>
<sequence length="113" mass="11637">MRYRAIGVATTLVTTGLVLGMASGVANAAAPTGADLASACTACHGSDGQSQGAVPSLAGLKPQTFIERMQAFQNGEGTIMNRIAPAYDDAQIAALAEYFATRDSAKDEHRHAP</sequence>